<dbReference type="PANTHER" id="PTHR39168">
    <property type="entry name" value="TRANSCRIPTIONAL REGULATOR-RELATED"/>
    <property type="match status" value="1"/>
</dbReference>
<dbReference type="Proteomes" id="UP001569414">
    <property type="component" value="Unassembled WGS sequence"/>
</dbReference>
<evidence type="ECO:0000313" key="3">
    <source>
        <dbReference type="Proteomes" id="UP001569414"/>
    </source>
</evidence>
<dbReference type="Pfam" id="PF12840">
    <property type="entry name" value="HTH_20"/>
    <property type="match status" value="1"/>
</dbReference>
<sequence length="221" mass="24902">MAGLIGDKTRSKMLMALMSGKALTATELACEADISAQTASTHLSKLTEGSLLVVRKQGRHKYFQLRDHEVAEILEKLLNISSTQARRSIDTGPANPDLRKARICYDHLAGSFGVALYDSLMAEGIIIEEFQSAELTEKGKKFFSKLGVDIEELRKTRRPLCKSCLDWSERRNHLAGSLGQWILEDAFSKKWAQRRLDSRVIDFSNSGLKKFLHNYRVSIEI</sequence>
<dbReference type="InterPro" id="IPR036390">
    <property type="entry name" value="WH_DNA-bd_sf"/>
</dbReference>
<dbReference type="SMART" id="SM00418">
    <property type="entry name" value="HTH_ARSR"/>
    <property type="match status" value="1"/>
</dbReference>
<dbReference type="InterPro" id="IPR036388">
    <property type="entry name" value="WH-like_DNA-bd_sf"/>
</dbReference>
<keyword evidence="3" id="KW-1185">Reference proteome</keyword>
<evidence type="ECO:0000259" key="1">
    <source>
        <dbReference type="PROSITE" id="PS50987"/>
    </source>
</evidence>
<accession>A0ABV4NKR8</accession>
<proteinExistence type="predicted"/>
<dbReference type="PROSITE" id="PS50987">
    <property type="entry name" value="HTH_ARSR_2"/>
    <property type="match status" value="1"/>
</dbReference>
<dbReference type="SUPFAM" id="SSF46785">
    <property type="entry name" value="Winged helix' DNA-binding domain"/>
    <property type="match status" value="1"/>
</dbReference>
<dbReference type="InterPro" id="IPR052543">
    <property type="entry name" value="HTH_Metal-responsive_Reg"/>
</dbReference>
<gene>
    <name evidence="2" type="ORF">ACCI51_05365</name>
</gene>
<feature type="domain" description="HTH arsR-type" evidence="1">
    <location>
        <begin position="1"/>
        <end position="85"/>
    </location>
</feature>
<reference evidence="2 3" key="1">
    <citation type="submission" date="2024-08" db="EMBL/GenBank/DDBJ databases">
        <authorList>
            <person name="Ishaq N."/>
        </authorList>
    </citation>
    <scope>NUCLEOTIDE SEQUENCE [LARGE SCALE GENOMIC DNA]</scope>
    <source>
        <strain evidence="2 3">JCM 30400</strain>
    </source>
</reference>
<dbReference type="EMBL" id="JBGMEL010000004">
    <property type="protein sequence ID" value="MFA0789967.1"/>
    <property type="molecule type" value="Genomic_DNA"/>
</dbReference>
<comment type="caution">
    <text evidence="2">The sequence shown here is derived from an EMBL/GenBank/DDBJ whole genome shotgun (WGS) entry which is preliminary data.</text>
</comment>
<organism evidence="2 3">
    <name type="scientific">Microbulbifer echini</name>
    <dbReference type="NCBI Taxonomy" id="1529067"/>
    <lineage>
        <taxon>Bacteria</taxon>
        <taxon>Pseudomonadati</taxon>
        <taxon>Pseudomonadota</taxon>
        <taxon>Gammaproteobacteria</taxon>
        <taxon>Cellvibrionales</taxon>
        <taxon>Microbulbiferaceae</taxon>
        <taxon>Microbulbifer</taxon>
    </lineage>
</organism>
<protein>
    <submittedName>
        <fullName evidence="2">ArsR/SmtB family transcription factor</fullName>
    </submittedName>
</protein>
<dbReference type="PANTHER" id="PTHR39168:SF1">
    <property type="entry name" value="TRANSCRIPTIONAL REGULATORY PROTEIN"/>
    <property type="match status" value="1"/>
</dbReference>
<name>A0ABV4NKR8_9GAMM</name>
<dbReference type="InterPro" id="IPR011991">
    <property type="entry name" value="ArsR-like_HTH"/>
</dbReference>
<dbReference type="Gene3D" id="1.10.10.10">
    <property type="entry name" value="Winged helix-like DNA-binding domain superfamily/Winged helix DNA-binding domain"/>
    <property type="match status" value="1"/>
</dbReference>
<dbReference type="InterPro" id="IPR001845">
    <property type="entry name" value="HTH_ArsR_DNA-bd_dom"/>
</dbReference>
<dbReference type="CDD" id="cd00090">
    <property type="entry name" value="HTH_ARSR"/>
    <property type="match status" value="1"/>
</dbReference>
<evidence type="ECO:0000313" key="2">
    <source>
        <dbReference type="EMBL" id="MFA0789967.1"/>
    </source>
</evidence>